<dbReference type="PANTHER" id="PTHR38448:SF1">
    <property type="entry name" value="YLBF FAMILY REGULATOR"/>
    <property type="match status" value="1"/>
</dbReference>
<evidence type="ECO:0008006" key="3">
    <source>
        <dbReference type="Google" id="ProtNLM"/>
    </source>
</evidence>
<dbReference type="AlphaFoldDB" id="A0A060RFN8"/>
<dbReference type="InterPro" id="IPR052767">
    <property type="entry name" value="Bact_com_dev_regulator"/>
</dbReference>
<organism evidence="1 2">
    <name type="scientific">Streptococcus gallolyticus</name>
    <dbReference type="NCBI Taxonomy" id="315405"/>
    <lineage>
        <taxon>Bacteria</taxon>
        <taxon>Bacillati</taxon>
        <taxon>Bacillota</taxon>
        <taxon>Bacilli</taxon>
        <taxon>Lactobacillales</taxon>
        <taxon>Streptococcaceae</taxon>
        <taxon>Streptococcus</taxon>
    </lineage>
</organism>
<dbReference type="SUPFAM" id="SSF158622">
    <property type="entry name" value="YheA/YmcA-like"/>
    <property type="match status" value="1"/>
</dbReference>
<accession>A0A060RFN8</accession>
<dbReference type="Pfam" id="PF06133">
    <property type="entry name" value="Com_YlbF"/>
    <property type="match status" value="1"/>
</dbReference>
<dbReference type="PIRSF" id="PIRSF021287">
    <property type="entry name" value="Biofilm_formation_YmcA"/>
    <property type="match status" value="1"/>
</dbReference>
<reference evidence="1 2" key="2">
    <citation type="submission" date="2014-05" db="EMBL/GenBank/DDBJ databases">
        <title>Genome sequence of Streptococcus gallolyticus.</title>
        <authorList>
            <person name="Del Campo R."/>
        </authorList>
    </citation>
    <scope>NUCLEOTIDE SEQUENCE [LARGE SCALE GENOMIC DNA]</scope>
    <source>
        <strain evidence="1 2">LMG17956</strain>
    </source>
</reference>
<evidence type="ECO:0000313" key="1">
    <source>
        <dbReference type="EMBL" id="CDO17174.1"/>
    </source>
</evidence>
<dbReference type="Gene3D" id="1.20.1500.10">
    <property type="entry name" value="YheA/YmcA-like"/>
    <property type="match status" value="1"/>
</dbReference>
<dbReference type="InterPro" id="IPR016783">
    <property type="entry name" value="Biofilm_formation_YmcA"/>
</dbReference>
<name>A0A060RFN8_9STRE</name>
<dbReference type="EMBL" id="CCBC010000061">
    <property type="protein sequence ID" value="CDO17174.1"/>
    <property type="molecule type" value="Genomic_DNA"/>
</dbReference>
<dbReference type="InterPro" id="IPR023378">
    <property type="entry name" value="YheA/YmcA-like_dom_sf"/>
</dbReference>
<dbReference type="InterPro" id="IPR010368">
    <property type="entry name" value="Com_YlbF"/>
</dbReference>
<comment type="caution">
    <text evidence="1">The sequence shown here is derived from an EMBL/GenBank/DDBJ whole genome shotgun (WGS) entry which is preliminary data.</text>
</comment>
<reference evidence="1 2" key="1">
    <citation type="submission" date="2014-02" db="EMBL/GenBank/DDBJ databases">
        <authorList>
            <person name="Manrique M."/>
        </authorList>
    </citation>
    <scope>NUCLEOTIDE SEQUENCE [LARGE SCALE GENOMIC DNA]</scope>
    <source>
        <strain evidence="1 2">LMG17956</strain>
    </source>
</reference>
<dbReference type="Proteomes" id="UP000027584">
    <property type="component" value="Unassembled WGS sequence"/>
</dbReference>
<sequence>MSKYNQAVDKLVQAIQKHDSVQEFQKVEQKIKTFPELDSLVDDMKAYQQEAVLYHKIDKLVAEKAAGKQADQLQKDLSDLPIVKDYRNKMQDASDLVQYITKNLETKINEELTNNGKR</sequence>
<dbReference type="PANTHER" id="PTHR38448">
    <property type="entry name" value="REGULATORY PROTEIN YLBF-RELATED"/>
    <property type="match status" value="1"/>
</dbReference>
<protein>
    <recommendedName>
        <fullName evidence="3">Cell fate regulator YmcA, YheA/YmcA/DUF963 family (Controls sporulation, competence, biofilm development)</fullName>
    </recommendedName>
</protein>
<proteinExistence type="predicted"/>
<evidence type="ECO:0000313" key="2">
    <source>
        <dbReference type="Proteomes" id="UP000027584"/>
    </source>
</evidence>
<gene>
    <name evidence="1" type="ORF">BN963_SGAL_00354</name>
</gene>